<dbReference type="InterPro" id="IPR028939">
    <property type="entry name" value="P5C_Rdtase_cat_N"/>
</dbReference>
<proteinExistence type="predicted"/>
<comment type="caution">
    <text evidence="3">The sequence shown here is derived from an EMBL/GenBank/DDBJ whole genome shotgun (WGS) entry which is preliminary data.</text>
</comment>
<evidence type="ECO:0000259" key="2">
    <source>
        <dbReference type="Pfam" id="PF03807"/>
    </source>
</evidence>
<sequence>MAVAIIGTGNIGSRVARRLAEGGEDVVVAASDPESAQQAAQQIGSGVRAADVNDAIANADIVVFATWFDTTKQLIADNTDALTGKIVVDPSNNIAPDGDGFKSLNPEGVSAGQQLAPLLPPDTRYVKAFGALGAESLDATQTENGEKVAFYYATDDDAAGAAVADLITRGGWDAVRAGGVDDTGRIEVFGDLHQFGGLNGRLLSKSEAETAIASR</sequence>
<dbReference type="InterPro" id="IPR051267">
    <property type="entry name" value="STEAP_metalloreductase"/>
</dbReference>
<gene>
    <name evidence="3" type="ORF">ACFQ2V_09150</name>
</gene>
<name>A0ABW3MUS8_9MICO</name>
<feature type="domain" description="Pyrroline-5-carboxylate reductase catalytic N-terminal" evidence="2">
    <location>
        <begin position="3"/>
        <end position="92"/>
    </location>
</feature>
<evidence type="ECO:0000313" key="4">
    <source>
        <dbReference type="Proteomes" id="UP001597046"/>
    </source>
</evidence>
<dbReference type="RefSeq" id="WP_386052357.1">
    <property type="nucleotide sequence ID" value="NZ_JBHTKH010000004.1"/>
</dbReference>
<dbReference type="Gene3D" id="3.40.50.720">
    <property type="entry name" value="NAD(P)-binding Rossmann-like Domain"/>
    <property type="match status" value="1"/>
</dbReference>
<dbReference type="PANTHER" id="PTHR14239:SF10">
    <property type="entry name" value="REDUCTASE"/>
    <property type="match status" value="1"/>
</dbReference>
<dbReference type="Proteomes" id="UP001597046">
    <property type="component" value="Unassembled WGS sequence"/>
</dbReference>
<keyword evidence="1" id="KW-0560">Oxidoreductase</keyword>
<organism evidence="3 4">
    <name type="scientific">Terrabacter terrigena</name>
    <dbReference type="NCBI Taxonomy" id="574718"/>
    <lineage>
        <taxon>Bacteria</taxon>
        <taxon>Bacillati</taxon>
        <taxon>Actinomycetota</taxon>
        <taxon>Actinomycetes</taxon>
        <taxon>Micrococcales</taxon>
        <taxon>Intrasporangiaceae</taxon>
        <taxon>Terrabacter</taxon>
    </lineage>
</organism>
<dbReference type="EMBL" id="JBHTKH010000004">
    <property type="protein sequence ID" value="MFD1054467.1"/>
    <property type="molecule type" value="Genomic_DNA"/>
</dbReference>
<evidence type="ECO:0000256" key="1">
    <source>
        <dbReference type="ARBA" id="ARBA00023002"/>
    </source>
</evidence>
<dbReference type="SUPFAM" id="SSF51735">
    <property type="entry name" value="NAD(P)-binding Rossmann-fold domains"/>
    <property type="match status" value="1"/>
</dbReference>
<dbReference type="PANTHER" id="PTHR14239">
    <property type="entry name" value="DUDULIN-RELATED"/>
    <property type="match status" value="1"/>
</dbReference>
<reference evidence="4" key="1">
    <citation type="journal article" date="2019" name="Int. J. Syst. Evol. Microbiol.">
        <title>The Global Catalogue of Microorganisms (GCM) 10K type strain sequencing project: providing services to taxonomists for standard genome sequencing and annotation.</title>
        <authorList>
            <consortium name="The Broad Institute Genomics Platform"/>
            <consortium name="The Broad Institute Genome Sequencing Center for Infectious Disease"/>
            <person name="Wu L."/>
            <person name="Ma J."/>
        </authorList>
    </citation>
    <scope>NUCLEOTIDE SEQUENCE [LARGE SCALE GENOMIC DNA]</scope>
    <source>
        <strain evidence="4">CCUG 57508</strain>
    </source>
</reference>
<protein>
    <submittedName>
        <fullName evidence="3">NADPH-dependent F420 reductase</fullName>
    </submittedName>
</protein>
<evidence type="ECO:0000313" key="3">
    <source>
        <dbReference type="EMBL" id="MFD1054467.1"/>
    </source>
</evidence>
<dbReference type="InterPro" id="IPR036291">
    <property type="entry name" value="NAD(P)-bd_dom_sf"/>
</dbReference>
<keyword evidence="4" id="KW-1185">Reference proteome</keyword>
<accession>A0ABW3MUS8</accession>
<dbReference type="Pfam" id="PF03807">
    <property type="entry name" value="F420_oxidored"/>
    <property type="match status" value="1"/>
</dbReference>